<dbReference type="GO" id="GO:0005096">
    <property type="term" value="F:GTPase activator activity"/>
    <property type="evidence" value="ECO:0007669"/>
    <property type="project" value="TreeGrafter"/>
</dbReference>
<keyword evidence="2 3" id="KW-0963">Cytoplasm</keyword>
<dbReference type="PANTHER" id="PTHR11141:SF0">
    <property type="entry name" value="PROTEIN TRANSPORT PROTEIN SEC23"/>
    <property type="match status" value="1"/>
</dbReference>
<keyword evidence="3" id="KW-0653">Protein transport</keyword>
<dbReference type="Pfam" id="PF04811">
    <property type="entry name" value="Sec23_trunk"/>
    <property type="match status" value="1"/>
</dbReference>
<evidence type="ECO:0000259" key="4">
    <source>
        <dbReference type="Pfam" id="PF04811"/>
    </source>
</evidence>
<dbReference type="InterPro" id="IPR036174">
    <property type="entry name" value="Znf_Sec23_Sec24_sf"/>
</dbReference>
<organism evidence="5 6">
    <name type="scientific">Kluyveromyces lactis (strain ATCC 8585 / CBS 2359 / DSM 70799 / NBRC 1267 / NRRL Y-1140 / WM37)</name>
    <name type="common">Yeast</name>
    <name type="synonym">Candida sphaerica</name>
    <dbReference type="NCBI Taxonomy" id="284590"/>
    <lineage>
        <taxon>Eukaryota</taxon>
        <taxon>Fungi</taxon>
        <taxon>Dikarya</taxon>
        <taxon>Ascomycota</taxon>
        <taxon>Saccharomycotina</taxon>
        <taxon>Saccharomycetes</taxon>
        <taxon>Saccharomycetales</taxon>
        <taxon>Saccharomycetaceae</taxon>
        <taxon>Kluyveromyces</taxon>
    </lineage>
</organism>
<dbReference type="PaxDb" id="284590-Q6CTS3"/>
<dbReference type="InterPro" id="IPR037364">
    <property type="entry name" value="Sec23"/>
</dbReference>
<dbReference type="InterPro" id="IPR036465">
    <property type="entry name" value="vWFA_dom_sf"/>
</dbReference>
<evidence type="ECO:0000313" key="5">
    <source>
        <dbReference type="EMBL" id="CAH01517.1"/>
    </source>
</evidence>
<feature type="domain" description="Sec23/Sec24 trunk" evidence="4">
    <location>
        <begin position="224"/>
        <end position="311"/>
    </location>
</feature>
<comment type="function">
    <text evidence="3">Component of the coat protein complex II (COPII) which promotes the formation of transport vesicles from the endoplasmic reticulum (ER). The coat has two main functions, the physical deformation of the endoplasmic reticulum membrane into vesicles and the selection of cargo molecules.</text>
</comment>
<protein>
    <recommendedName>
        <fullName evidence="3">Protein transport protein SEC23</fullName>
    </recommendedName>
</protein>
<dbReference type="SUPFAM" id="SSF82754">
    <property type="entry name" value="C-terminal, gelsolin-like domain of Sec23/24"/>
    <property type="match status" value="1"/>
</dbReference>
<dbReference type="Gene3D" id="1.20.120.730">
    <property type="entry name" value="Sec23/Sec24 helical domain"/>
    <property type="match status" value="1"/>
</dbReference>
<dbReference type="FunCoup" id="Q6CTS3">
    <property type="interactions" value="31"/>
</dbReference>
<dbReference type="GO" id="GO:0000139">
    <property type="term" value="C:Golgi membrane"/>
    <property type="evidence" value="ECO:0007669"/>
    <property type="project" value="UniProtKB-SubCell"/>
</dbReference>
<dbReference type="GO" id="GO:0005789">
    <property type="term" value="C:endoplasmic reticulum membrane"/>
    <property type="evidence" value="ECO:0007669"/>
    <property type="project" value="UniProtKB-SubCell"/>
</dbReference>
<dbReference type="PANTHER" id="PTHR11141">
    <property type="entry name" value="PROTEIN TRANSPORT PROTEIN SEC23"/>
    <property type="match status" value="1"/>
</dbReference>
<dbReference type="EMBL" id="CR382123">
    <property type="protein sequence ID" value="CAH01517.1"/>
    <property type="molecule type" value="Genomic_DNA"/>
</dbReference>
<dbReference type="GO" id="GO:0008270">
    <property type="term" value="F:zinc ion binding"/>
    <property type="evidence" value="ECO:0007669"/>
    <property type="project" value="InterPro"/>
</dbReference>
<keyword evidence="3" id="KW-0813">Transport</keyword>
<dbReference type="InterPro" id="IPR006896">
    <property type="entry name" value="Sec23/24_trunk_dom"/>
</dbReference>
<dbReference type="GO" id="GO:0070971">
    <property type="term" value="C:endoplasmic reticulum exit site"/>
    <property type="evidence" value="ECO:0007669"/>
    <property type="project" value="TreeGrafter"/>
</dbReference>
<keyword evidence="3" id="KW-0333">Golgi apparatus</keyword>
<evidence type="ECO:0000256" key="1">
    <source>
        <dbReference type="ARBA" id="ARBA00009210"/>
    </source>
</evidence>
<dbReference type="STRING" id="284590.Q6CTS3"/>
<dbReference type="SUPFAM" id="SSF81995">
    <property type="entry name" value="beta-sandwich domain of Sec23/24"/>
    <property type="match status" value="1"/>
</dbReference>
<dbReference type="Gene3D" id="2.60.40.1670">
    <property type="entry name" value="beta-sandwich domain of Sec23/24"/>
    <property type="match status" value="1"/>
</dbReference>
<dbReference type="eggNOG" id="KOG1986">
    <property type="taxonomic scope" value="Eukaryota"/>
</dbReference>
<keyword evidence="3" id="KW-0256">Endoplasmic reticulum</keyword>
<keyword evidence="3" id="KW-0479">Metal-binding</keyword>
<evidence type="ECO:0000313" key="6">
    <source>
        <dbReference type="Proteomes" id="UP000000598"/>
    </source>
</evidence>
<name>Q6CTS3_KLULA</name>
<sequence length="662" mass="74671">MFELNYGAVPTSRTDCLARVLDCGDDNRGSISAICEPDLTIDGNSSLASSENYTNCKICGGFANFLCSRDSRAGWFCSFCNAYNELGNIPLSSSYLKHLGTAAVPTHSKFAIIIDLNCEFEENLDALKMLQFGSVQSLALITIEDGSVTIHTDGSHITVDAESSSCISHLKKLDTEWFIAKYGLLVRKIWTDQISFGAKLAELLCQRTRSKKRCRRNTALAIFLAQCLNPSQSIAFVFGPCTVAPGKVISMDRKNHIRQHRNIEEDKDVKYWKPSREFYNKMSKSLKFAPCTVFVASMDQVGIWEMRSCLNNFIQYESFNDRNFIYDWQAYIQGKGCYEITRIVIKTSNKLLLNGIFGPVSSLKDKDTHVSDTPKGFGGSGTFRYKGPSSNLPSILISLSVDTSRSAAEALQEMPDKFSFQMECYYKHLNQEYVSVETKFIPSTTLPGEHLLTQNFHWDIMAGSIMKKISFAVLFQGKFYDYDLRWWTLEIVKLLKSLNAIDVPGIKSLQEVTYFMQRSTLLRKRNTSPDEWIVYHWTILNSPLSHIFKMVRPQVYSTTGLIQNTTDILNYAEPLLVDGGNVLVVRDTSVGDSRVDSLKAAADTIYHDGSRFPKPWYRETKPGASQDRFVIARLGLTAEHSLHSDDLTLDKYMALFKSKSTA</sequence>
<dbReference type="GO" id="GO:0030127">
    <property type="term" value="C:COPII vesicle coat"/>
    <property type="evidence" value="ECO:0007669"/>
    <property type="project" value="InterPro"/>
</dbReference>
<dbReference type="SUPFAM" id="SSF53300">
    <property type="entry name" value="vWA-like"/>
    <property type="match status" value="1"/>
</dbReference>
<comment type="subcellular location">
    <subcellularLocation>
        <location evidence="3">Cytoplasm</location>
    </subcellularLocation>
    <subcellularLocation>
        <location evidence="3">Cytoplasmic vesicle</location>
        <location evidence="3">COPII-coated vesicle membrane</location>
        <topology evidence="3">Peripheral membrane protein</topology>
        <orientation evidence="3">Cytoplasmic side</orientation>
    </subcellularLocation>
    <subcellularLocation>
        <location evidence="3">Endoplasmic reticulum membrane</location>
        <topology evidence="3">Peripheral membrane protein</topology>
        <orientation evidence="3">Cytoplasmic side</orientation>
    </subcellularLocation>
    <subcellularLocation>
        <location evidence="3">Golgi apparatus membrane</location>
        <topology evidence="3">Peripheral membrane protein</topology>
        <orientation evidence="3">Cytoplasmic side</orientation>
    </subcellularLocation>
</comment>
<keyword evidence="3" id="KW-0931">ER-Golgi transport</keyword>
<dbReference type="AlphaFoldDB" id="Q6CTS3"/>
<keyword evidence="3" id="KW-0862">Zinc</keyword>
<dbReference type="GO" id="GO:0090110">
    <property type="term" value="P:COPII-coated vesicle cargo loading"/>
    <property type="evidence" value="ECO:0007669"/>
    <property type="project" value="TreeGrafter"/>
</dbReference>
<dbReference type="InterPro" id="IPR036180">
    <property type="entry name" value="Gelsolin-like_dom_sf"/>
</dbReference>
<dbReference type="GO" id="GO:0006886">
    <property type="term" value="P:intracellular protein transport"/>
    <property type="evidence" value="ECO:0007669"/>
    <property type="project" value="InterPro"/>
</dbReference>
<dbReference type="OMA" id="IVIDTIC"/>
<accession>Q6CTS3</accession>
<dbReference type="KEGG" id="kla:KLLA0_C10461g"/>
<proteinExistence type="inferred from homology"/>
<dbReference type="HOGENOM" id="CLU_463922_0_0_1"/>
<comment type="similarity">
    <text evidence="1 3">Belongs to the SEC23/SEC24 family. SEC23 subfamily.</text>
</comment>
<dbReference type="Gene3D" id="3.40.50.410">
    <property type="entry name" value="von Willebrand factor, type A domain"/>
    <property type="match status" value="1"/>
</dbReference>
<gene>
    <name evidence="5" type="ORF">KLLA0_C10461g</name>
</gene>
<evidence type="ECO:0000256" key="3">
    <source>
        <dbReference type="RuleBase" id="RU365030"/>
    </source>
</evidence>
<keyword evidence="3" id="KW-0472">Membrane</keyword>
<dbReference type="SUPFAM" id="SSF82919">
    <property type="entry name" value="Zn-finger domain of Sec23/24"/>
    <property type="match status" value="1"/>
</dbReference>
<dbReference type="InParanoid" id="Q6CTS3"/>
<keyword evidence="3" id="KW-0968">Cytoplasmic vesicle</keyword>
<dbReference type="Proteomes" id="UP000000598">
    <property type="component" value="Chromosome C"/>
</dbReference>
<reference evidence="5 6" key="1">
    <citation type="journal article" date="2004" name="Nature">
        <title>Genome evolution in yeasts.</title>
        <authorList>
            <consortium name="Genolevures"/>
            <person name="Dujon B."/>
            <person name="Sherman D."/>
            <person name="Fischer G."/>
            <person name="Durrens P."/>
            <person name="Casaregola S."/>
            <person name="Lafontaine I."/>
            <person name="de Montigny J."/>
            <person name="Marck C."/>
            <person name="Neuveglise C."/>
            <person name="Talla E."/>
            <person name="Goffard N."/>
            <person name="Frangeul L."/>
            <person name="Aigle M."/>
            <person name="Anthouard V."/>
            <person name="Babour A."/>
            <person name="Barbe V."/>
            <person name="Barnay S."/>
            <person name="Blanchin S."/>
            <person name="Beckerich J.M."/>
            <person name="Beyne E."/>
            <person name="Bleykasten C."/>
            <person name="Boisrame A."/>
            <person name="Boyer J."/>
            <person name="Cattolico L."/>
            <person name="Confanioleri F."/>
            <person name="de Daruvar A."/>
            <person name="Despons L."/>
            <person name="Fabre E."/>
            <person name="Fairhead C."/>
            <person name="Ferry-Dumazet H."/>
            <person name="Groppi A."/>
            <person name="Hantraye F."/>
            <person name="Hennequin C."/>
            <person name="Jauniaux N."/>
            <person name="Joyet P."/>
            <person name="Kachouri R."/>
            <person name="Kerrest A."/>
            <person name="Koszul R."/>
            <person name="Lemaire M."/>
            <person name="Lesur I."/>
            <person name="Ma L."/>
            <person name="Muller H."/>
            <person name="Nicaud J.M."/>
            <person name="Nikolski M."/>
            <person name="Oztas S."/>
            <person name="Ozier-Kalogeropoulos O."/>
            <person name="Pellenz S."/>
            <person name="Potier S."/>
            <person name="Richard G.F."/>
            <person name="Straub M.L."/>
            <person name="Suleau A."/>
            <person name="Swennene D."/>
            <person name="Tekaia F."/>
            <person name="Wesolowski-Louvel M."/>
            <person name="Westhof E."/>
            <person name="Wirth B."/>
            <person name="Zeniou-Meyer M."/>
            <person name="Zivanovic I."/>
            <person name="Bolotin-Fukuhara M."/>
            <person name="Thierry A."/>
            <person name="Bouchier C."/>
            <person name="Caudron B."/>
            <person name="Scarpelli C."/>
            <person name="Gaillardin C."/>
            <person name="Weissenbach J."/>
            <person name="Wincker P."/>
            <person name="Souciet J.L."/>
        </authorList>
    </citation>
    <scope>NUCLEOTIDE SEQUENCE [LARGE SCALE GENOMIC DNA]</scope>
    <source>
        <strain evidence="6">ATCC 8585 / CBS 2359 / DSM 70799 / NBRC 1267 / NRRL Y-1140 / WM37</strain>
    </source>
</reference>
<evidence type="ECO:0000256" key="2">
    <source>
        <dbReference type="ARBA" id="ARBA00022490"/>
    </source>
</evidence>
<keyword evidence="6" id="KW-1185">Reference proteome</keyword>